<evidence type="ECO:0000313" key="2">
    <source>
        <dbReference type="EMBL" id="MBB6146410.1"/>
    </source>
</evidence>
<dbReference type="InterPro" id="IPR027383">
    <property type="entry name" value="Znf_put"/>
</dbReference>
<dbReference type="EMBL" id="JACHEK010000009">
    <property type="protein sequence ID" value="MBB6146410.1"/>
    <property type="molecule type" value="Genomic_DNA"/>
</dbReference>
<dbReference type="OrthoDB" id="116718at2"/>
<keyword evidence="3" id="KW-1185">Reference proteome</keyword>
<gene>
    <name evidence="2" type="ORF">HNQ77_004382</name>
</gene>
<reference evidence="2 3" key="1">
    <citation type="submission" date="2020-08" db="EMBL/GenBank/DDBJ databases">
        <title>Genomic Encyclopedia of Type Strains, Phase IV (KMG-IV): sequencing the most valuable type-strain genomes for metagenomic binning, comparative biology and taxonomic classification.</title>
        <authorList>
            <person name="Goeker M."/>
        </authorList>
    </citation>
    <scope>NUCLEOTIDE SEQUENCE [LARGE SCALE GENOMIC DNA]</scope>
    <source>
        <strain evidence="2 3">DSM 103733</strain>
    </source>
</reference>
<proteinExistence type="predicted"/>
<dbReference type="RefSeq" id="WP_050058156.1">
    <property type="nucleotide sequence ID" value="NZ_JACHEK010000009.1"/>
</dbReference>
<sequence length="91" mass="10497">MMKGCDRYRAATQFYLDRELSGSDLEDFLAHLEKCKDCRARLEAEEKLSALLHRSRPLYLSPDALRLRITHAAEAFHDVIAHEAGLRVDRL</sequence>
<dbReference type="Proteomes" id="UP000538666">
    <property type="component" value="Unassembled WGS sequence"/>
</dbReference>
<dbReference type="Pfam" id="PF13490">
    <property type="entry name" value="zf-HC2"/>
    <property type="match status" value="1"/>
</dbReference>
<name>A0A841JZ40_9BACT</name>
<accession>A0A841JZ40</accession>
<protein>
    <submittedName>
        <fullName evidence="2">Anti-sigma factor (TIGR02949 family)</fullName>
    </submittedName>
</protein>
<comment type="caution">
    <text evidence="2">The sequence shown here is derived from an EMBL/GenBank/DDBJ whole genome shotgun (WGS) entry which is preliminary data.</text>
</comment>
<evidence type="ECO:0000259" key="1">
    <source>
        <dbReference type="Pfam" id="PF13490"/>
    </source>
</evidence>
<feature type="domain" description="Putative zinc-finger" evidence="1">
    <location>
        <begin position="5"/>
        <end position="39"/>
    </location>
</feature>
<organism evidence="2 3">
    <name type="scientific">Silvibacterium bohemicum</name>
    <dbReference type="NCBI Taxonomy" id="1577686"/>
    <lineage>
        <taxon>Bacteria</taxon>
        <taxon>Pseudomonadati</taxon>
        <taxon>Acidobacteriota</taxon>
        <taxon>Terriglobia</taxon>
        <taxon>Terriglobales</taxon>
        <taxon>Acidobacteriaceae</taxon>
        <taxon>Silvibacterium</taxon>
    </lineage>
</organism>
<dbReference type="AlphaFoldDB" id="A0A841JZ40"/>
<dbReference type="Gene3D" id="1.10.10.1320">
    <property type="entry name" value="Anti-sigma factor, zinc-finger domain"/>
    <property type="match status" value="1"/>
</dbReference>
<dbReference type="InterPro" id="IPR041916">
    <property type="entry name" value="Anti_sigma_zinc_sf"/>
</dbReference>
<evidence type="ECO:0000313" key="3">
    <source>
        <dbReference type="Proteomes" id="UP000538666"/>
    </source>
</evidence>